<keyword evidence="3" id="KW-0479">Metal-binding</keyword>
<dbReference type="PANTHER" id="PTHR46481">
    <property type="entry name" value="ZINC FINGER BED DOMAIN-CONTAINING PROTEIN 4"/>
    <property type="match status" value="1"/>
</dbReference>
<keyword evidence="4 10" id="KW-0863">Zinc-finger</keyword>
<reference evidence="13" key="1">
    <citation type="journal article" date="2016" name="Nature">
        <title>The genome of the seagrass Zostera marina reveals angiosperm adaptation to the sea.</title>
        <authorList>
            <person name="Olsen J.L."/>
            <person name="Rouze P."/>
            <person name="Verhelst B."/>
            <person name="Lin Y.-C."/>
            <person name="Bayer T."/>
            <person name="Collen J."/>
            <person name="Dattolo E."/>
            <person name="De Paoli E."/>
            <person name="Dittami S."/>
            <person name="Maumus F."/>
            <person name="Michel G."/>
            <person name="Kersting A."/>
            <person name="Lauritano C."/>
            <person name="Lohaus R."/>
            <person name="Toepel M."/>
            <person name="Tonon T."/>
            <person name="Vanneste K."/>
            <person name="Amirebrahimi M."/>
            <person name="Brakel J."/>
            <person name="Bostroem C."/>
            <person name="Chovatia M."/>
            <person name="Grimwood J."/>
            <person name="Jenkins J.W."/>
            <person name="Jueterbock A."/>
            <person name="Mraz A."/>
            <person name="Stam W.T."/>
            <person name="Tice H."/>
            <person name="Bornberg-Bauer E."/>
            <person name="Green P.J."/>
            <person name="Pearson G.A."/>
            <person name="Procaccini G."/>
            <person name="Duarte C.M."/>
            <person name="Schmutz J."/>
            <person name="Reusch T.B.H."/>
            <person name="Van de Peer Y."/>
        </authorList>
    </citation>
    <scope>NUCLEOTIDE SEQUENCE [LARGE SCALE GENOMIC DNA]</scope>
    <source>
        <strain evidence="13">cv. Finnish</strain>
    </source>
</reference>
<evidence type="ECO:0000256" key="5">
    <source>
        <dbReference type="ARBA" id="ARBA00022833"/>
    </source>
</evidence>
<dbReference type="SUPFAM" id="SSF53098">
    <property type="entry name" value="Ribonuclease H-like"/>
    <property type="match status" value="1"/>
</dbReference>
<sequence length="651" mass="75192">MFSSQPRNELAISKPRKTTSTIWHDFTKVVIDGVQKAQCKYCPSTFMSRPKDGTSHLRSHMKRKHPSKVTATPNAHPNVHQMLITSTRKSNDATTQELKVFKLDQVDCRQALARMIILHDYPFSIVDHHGFREFIEKLQPQFKLTSRANLKKDCSTLYEREREKLYSELALLDSRISITCEMCASNQNKQYFTLTAHFIDLEWNICRRVLNFSAIDDLQGEHSLSNVIMEKLYRWNVDSKVMSIVLENYSSNDMVARELLGKLPSYSLLAEGQLFYVRCSAHIVNLMVKEGIDISKDVTTKIRDSVNWVNSSTLRQETFKELASHINASNKILILDDSTRWNTTFFMLETALEFKEVFSRLAMVDSTYNCALNMDEWDKVSIVCSCLSVFHEVTKMFSESLHSSANYFFSYMCKIHIMLLDFIQSSVPFLNEIGANMMKLFEVYWKQVCIILSVTSVMDPRCKLNMVEFYMIKIYGVDVGYKTVADIKLCLQYLYNDYNMKTSNQNLITAGGSDVNESVDPCHSRRKTHAPSILSVTEDEYEKFIDNKSSSKQVKNEIDSYLEDAVAPRQENFDILLWWKMQAGKYPIMTKMAKDLLSIPISIGTSESIFSIKGRVLDQYKSTMHPNVLETLVCTQDWIKNEFRGNMSHLY</sequence>
<evidence type="ECO:0000256" key="6">
    <source>
        <dbReference type="ARBA" id="ARBA00023015"/>
    </source>
</evidence>
<dbReference type="SMART" id="SM00614">
    <property type="entry name" value="ZnF_BED"/>
    <property type="match status" value="1"/>
</dbReference>
<dbReference type="InterPro" id="IPR003656">
    <property type="entry name" value="Znf_BED"/>
</dbReference>
<dbReference type="GO" id="GO:0046983">
    <property type="term" value="F:protein dimerization activity"/>
    <property type="evidence" value="ECO:0007669"/>
    <property type="project" value="InterPro"/>
</dbReference>
<dbReference type="Pfam" id="PF05699">
    <property type="entry name" value="Dimer_Tnp_hAT"/>
    <property type="match status" value="1"/>
</dbReference>
<evidence type="ECO:0000256" key="9">
    <source>
        <dbReference type="ARBA" id="ARBA00023242"/>
    </source>
</evidence>
<dbReference type="GO" id="GO:0009791">
    <property type="term" value="P:post-embryonic development"/>
    <property type="evidence" value="ECO:0007669"/>
    <property type="project" value="UniProtKB-ARBA"/>
</dbReference>
<keyword evidence="9" id="KW-0539">Nucleus</keyword>
<dbReference type="PANTHER" id="PTHR46481:SF10">
    <property type="entry name" value="ZINC FINGER BED DOMAIN-CONTAINING PROTEIN 39"/>
    <property type="match status" value="1"/>
</dbReference>
<dbReference type="InterPro" id="IPR025525">
    <property type="entry name" value="hAT-like_transposase_RNase-H"/>
</dbReference>
<name>A0A0K9P6P9_ZOSMR</name>
<evidence type="ECO:0000256" key="7">
    <source>
        <dbReference type="ARBA" id="ARBA00023125"/>
    </source>
</evidence>
<dbReference type="InterPro" id="IPR012337">
    <property type="entry name" value="RNaseH-like_sf"/>
</dbReference>
<evidence type="ECO:0000256" key="2">
    <source>
        <dbReference type="ARBA" id="ARBA00011738"/>
    </source>
</evidence>
<keyword evidence="8" id="KW-0804">Transcription</keyword>
<comment type="caution">
    <text evidence="12">The sequence shown here is derived from an EMBL/GenBank/DDBJ whole genome shotgun (WGS) entry which is preliminary data.</text>
</comment>
<dbReference type="GO" id="GO:0005634">
    <property type="term" value="C:nucleus"/>
    <property type="evidence" value="ECO:0007669"/>
    <property type="project" value="UniProtKB-SubCell"/>
</dbReference>
<dbReference type="AlphaFoldDB" id="A0A0K9P6P9"/>
<feature type="domain" description="BED-type" evidence="11">
    <location>
        <begin position="17"/>
        <end position="72"/>
    </location>
</feature>
<dbReference type="Pfam" id="PF02892">
    <property type="entry name" value="zf-BED"/>
    <property type="match status" value="1"/>
</dbReference>
<evidence type="ECO:0000313" key="13">
    <source>
        <dbReference type="Proteomes" id="UP000036987"/>
    </source>
</evidence>
<gene>
    <name evidence="12" type="ORF">ZOSMA_351G00060</name>
</gene>
<dbReference type="EMBL" id="LFYR01001104">
    <property type="protein sequence ID" value="KMZ64691.1"/>
    <property type="molecule type" value="Genomic_DNA"/>
</dbReference>
<comment type="subunit">
    <text evidence="2">Homodimer.</text>
</comment>
<keyword evidence="6" id="KW-0805">Transcription regulation</keyword>
<keyword evidence="13" id="KW-1185">Reference proteome</keyword>
<accession>A0A0K9P6P9</accession>
<keyword evidence="5" id="KW-0862">Zinc</keyword>
<dbReference type="InterPro" id="IPR036236">
    <property type="entry name" value="Znf_C2H2_sf"/>
</dbReference>
<evidence type="ECO:0000256" key="10">
    <source>
        <dbReference type="PROSITE-ProRule" id="PRU00027"/>
    </source>
</evidence>
<evidence type="ECO:0000259" key="11">
    <source>
        <dbReference type="PROSITE" id="PS50808"/>
    </source>
</evidence>
<evidence type="ECO:0000256" key="8">
    <source>
        <dbReference type="ARBA" id="ARBA00023163"/>
    </source>
</evidence>
<organism evidence="12 13">
    <name type="scientific">Zostera marina</name>
    <name type="common">Eelgrass</name>
    <dbReference type="NCBI Taxonomy" id="29655"/>
    <lineage>
        <taxon>Eukaryota</taxon>
        <taxon>Viridiplantae</taxon>
        <taxon>Streptophyta</taxon>
        <taxon>Embryophyta</taxon>
        <taxon>Tracheophyta</taxon>
        <taxon>Spermatophyta</taxon>
        <taxon>Magnoliopsida</taxon>
        <taxon>Liliopsida</taxon>
        <taxon>Zosteraceae</taxon>
        <taxon>Zostera</taxon>
    </lineage>
</organism>
<comment type="subcellular location">
    <subcellularLocation>
        <location evidence="1">Nucleus</location>
    </subcellularLocation>
</comment>
<dbReference type="SUPFAM" id="SSF57667">
    <property type="entry name" value="beta-beta-alpha zinc fingers"/>
    <property type="match status" value="1"/>
</dbReference>
<dbReference type="Proteomes" id="UP000036987">
    <property type="component" value="Unassembled WGS sequence"/>
</dbReference>
<protein>
    <recommendedName>
        <fullName evidence="11">BED-type domain-containing protein</fullName>
    </recommendedName>
</protein>
<dbReference type="InterPro" id="IPR052035">
    <property type="entry name" value="ZnF_BED_domain_contain"/>
</dbReference>
<dbReference type="Pfam" id="PF14372">
    <property type="entry name" value="hAT-like_RNase-H"/>
    <property type="match status" value="1"/>
</dbReference>
<dbReference type="OrthoDB" id="1900170at2759"/>
<dbReference type="SUPFAM" id="SSF140996">
    <property type="entry name" value="Hermes dimerisation domain"/>
    <property type="match status" value="1"/>
</dbReference>
<dbReference type="PROSITE" id="PS50808">
    <property type="entry name" value="ZF_BED"/>
    <property type="match status" value="1"/>
</dbReference>
<dbReference type="GO" id="GO:0003677">
    <property type="term" value="F:DNA binding"/>
    <property type="evidence" value="ECO:0007669"/>
    <property type="project" value="UniProtKB-KW"/>
</dbReference>
<dbReference type="InterPro" id="IPR008906">
    <property type="entry name" value="HATC_C_dom"/>
</dbReference>
<evidence type="ECO:0000256" key="3">
    <source>
        <dbReference type="ARBA" id="ARBA00022723"/>
    </source>
</evidence>
<evidence type="ECO:0000256" key="1">
    <source>
        <dbReference type="ARBA" id="ARBA00004123"/>
    </source>
</evidence>
<evidence type="ECO:0000313" key="12">
    <source>
        <dbReference type="EMBL" id="KMZ64691.1"/>
    </source>
</evidence>
<dbReference type="GO" id="GO:0008270">
    <property type="term" value="F:zinc ion binding"/>
    <property type="evidence" value="ECO:0007669"/>
    <property type="project" value="UniProtKB-KW"/>
</dbReference>
<dbReference type="OMA" id="DEYWQLM"/>
<keyword evidence="7" id="KW-0238">DNA-binding</keyword>
<evidence type="ECO:0000256" key="4">
    <source>
        <dbReference type="ARBA" id="ARBA00022771"/>
    </source>
</evidence>
<proteinExistence type="predicted"/>